<dbReference type="RefSeq" id="WP_036109026.1">
    <property type="nucleotide sequence ID" value="NZ_JAJA02000001.1"/>
</dbReference>
<protein>
    <submittedName>
        <fullName evidence="2">Uncharacterized protein</fullName>
    </submittedName>
</protein>
<name>A0A108U8Z7_9GAMM</name>
<dbReference type="EMBL" id="JAJA02000001">
    <property type="protein sequence ID" value="KWS04772.1"/>
    <property type="molecule type" value="Genomic_DNA"/>
</dbReference>
<comment type="caution">
    <text evidence="2">The sequence shown here is derived from an EMBL/GenBank/DDBJ whole genome shotgun (WGS) entry which is preliminary data.</text>
</comment>
<evidence type="ECO:0000313" key="2">
    <source>
        <dbReference type="EMBL" id="KWS04772.1"/>
    </source>
</evidence>
<feature type="region of interest" description="Disordered" evidence="1">
    <location>
        <begin position="20"/>
        <end position="59"/>
    </location>
</feature>
<evidence type="ECO:0000256" key="1">
    <source>
        <dbReference type="SAM" id="MobiDB-lite"/>
    </source>
</evidence>
<accession>A0A108U8Z7</accession>
<gene>
    <name evidence="2" type="ORF">AZ78_2322</name>
</gene>
<sequence>MDESLHYLLHEELEGLFDRPAAEAVQVPPAEASAPAPASGSAAPAAGEPAAAPATATAPVSDRTFEELIARLADPKVLQALARLLGGR</sequence>
<organism evidence="2 3">
    <name type="scientific">Lysobacter capsici AZ78</name>
    <dbReference type="NCBI Taxonomy" id="1444315"/>
    <lineage>
        <taxon>Bacteria</taxon>
        <taxon>Pseudomonadati</taxon>
        <taxon>Pseudomonadota</taxon>
        <taxon>Gammaproteobacteria</taxon>
        <taxon>Lysobacterales</taxon>
        <taxon>Lysobacteraceae</taxon>
        <taxon>Lysobacter</taxon>
    </lineage>
</organism>
<reference evidence="2 3" key="1">
    <citation type="journal article" date="2014" name="Genome Announc.">
        <title>Draft Genome Sequence of Lysobacter capsici AZ78, a Bacterium Antagonistic to Plant-Pathogenic Oomycetes.</title>
        <authorList>
            <person name="Puopolo G."/>
            <person name="Sonego P."/>
            <person name="Engelen K."/>
            <person name="Pertot I."/>
        </authorList>
    </citation>
    <scope>NUCLEOTIDE SEQUENCE [LARGE SCALE GENOMIC DNA]</scope>
    <source>
        <strain evidence="2 3">AZ78</strain>
    </source>
</reference>
<proteinExistence type="predicted"/>
<evidence type="ECO:0000313" key="3">
    <source>
        <dbReference type="Proteomes" id="UP000023435"/>
    </source>
</evidence>
<dbReference type="AlphaFoldDB" id="A0A108U8Z7"/>
<feature type="compositionally biased region" description="Low complexity" evidence="1">
    <location>
        <begin position="22"/>
        <end position="59"/>
    </location>
</feature>
<dbReference type="Proteomes" id="UP000023435">
    <property type="component" value="Unassembled WGS sequence"/>
</dbReference>
<keyword evidence="3" id="KW-1185">Reference proteome</keyword>